<sequence>MASFFIFLTPKGVYLVIIACFSLLFSLVCFIKSSHLRTAAEEATMVID</sequence>
<evidence type="ECO:0000256" key="1">
    <source>
        <dbReference type="SAM" id="Phobius"/>
    </source>
</evidence>
<protein>
    <submittedName>
        <fullName evidence="2 4">Uncharacterized protein</fullName>
    </submittedName>
</protein>
<keyword evidence="3" id="KW-1185">Reference proteome</keyword>
<reference evidence="2 3" key="2">
    <citation type="submission" date="2018-11" db="EMBL/GenBank/DDBJ databases">
        <authorList>
            <consortium name="Pathogen Informatics"/>
        </authorList>
    </citation>
    <scope>NUCLEOTIDE SEQUENCE [LARGE SCALE GENOMIC DNA]</scope>
</reference>
<proteinExistence type="predicted"/>
<evidence type="ECO:0000313" key="2">
    <source>
        <dbReference type="EMBL" id="VDL83092.1"/>
    </source>
</evidence>
<accession>A0A0N4YQ35</accession>
<dbReference type="WBParaSite" id="NBR_0001935701-mRNA-1">
    <property type="protein sequence ID" value="NBR_0001935701-mRNA-1"/>
    <property type="gene ID" value="NBR_0001935701"/>
</dbReference>
<keyword evidence="1" id="KW-0812">Transmembrane</keyword>
<keyword evidence="1" id="KW-0472">Membrane</keyword>
<evidence type="ECO:0000313" key="4">
    <source>
        <dbReference type="WBParaSite" id="NBR_0001935701-mRNA-1"/>
    </source>
</evidence>
<name>A0A0N4YQ35_NIPBR</name>
<dbReference type="AlphaFoldDB" id="A0A0N4YQ35"/>
<feature type="transmembrane region" description="Helical" evidence="1">
    <location>
        <begin position="12"/>
        <end position="31"/>
    </location>
</feature>
<reference evidence="4" key="1">
    <citation type="submission" date="2017-02" db="UniProtKB">
        <authorList>
            <consortium name="WormBaseParasite"/>
        </authorList>
    </citation>
    <scope>IDENTIFICATION</scope>
</reference>
<dbReference type="Proteomes" id="UP000271162">
    <property type="component" value="Unassembled WGS sequence"/>
</dbReference>
<dbReference type="EMBL" id="UYSL01024119">
    <property type="protein sequence ID" value="VDL83092.1"/>
    <property type="molecule type" value="Genomic_DNA"/>
</dbReference>
<organism evidence="4">
    <name type="scientific">Nippostrongylus brasiliensis</name>
    <name type="common">Rat hookworm</name>
    <dbReference type="NCBI Taxonomy" id="27835"/>
    <lineage>
        <taxon>Eukaryota</taxon>
        <taxon>Metazoa</taxon>
        <taxon>Ecdysozoa</taxon>
        <taxon>Nematoda</taxon>
        <taxon>Chromadorea</taxon>
        <taxon>Rhabditida</taxon>
        <taxon>Rhabditina</taxon>
        <taxon>Rhabditomorpha</taxon>
        <taxon>Strongyloidea</taxon>
        <taxon>Heligmosomidae</taxon>
        <taxon>Nippostrongylus</taxon>
    </lineage>
</organism>
<keyword evidence="1" id="KW-1133">Transmembrane helix</keyword>
<evidence type="ECO:0000313" key="3">
    <source>
        <dbReference type="Proteomes" id="UP000271162"/>
    </source>
</evidence>
<gene>
    <name evidence="2" type="ORF">NBR_LOCUS19358</name>
</gene>